<dbReference type="InterPro" id="IPR000504">
    <property type="entry name" value="RRM_dom"/>
</dbReference>
<dbReference type="Pfam" id="PF25701">
    <property type="entry name" value="RRM_YTH1"/>
    <property type="match status" value="1"/>
</dbReference>
<dbReference type="GO" id="GO:0003729">
    <property type="term" value="F:mRNA binding"/>
    <property type="evidence" value="ECO:0007669"/>
    <property type="project" value="TreeGrafter"/>
</dbReference>
<dbReference type="GO" id="GO:0005654">
    <property type="term" value="C:nucleoplasm"/>
    <property type="evidence" value="ECO:0007669"/>
    <property type="project" value="TreeGrafter"/>
</dbReference>
<feature type="compositionally biased region" description="Low complexity" evidence="1">
    <location>
        <begin position="233"/>
        <end position="250"/>
    </location>
</feature>
<dbReference type="SMART" id="SM00360">
    <property type="entry name" value="RRM"/>
    <property type="match status" value="1"/>
</dbReference>
<name>A0A9P8YBI7_9PEZI</name>
<dbReference type="PANTHER" id="PTHR12357">
    <property type="entry name" value="YTH YT521-B HOMOLOGY DOMAIN-CONTAINING"/>
    <property type="match status" value="1"/>
</dbReference>
<sequence>MVDQTEPLAPPKESEAPEVKSPAYQGPVSSHDQVRKAPTQTGFDTRVQLPDSEHGQATVSLLDGSQEQFTPTHPSFSMESMANSLPTQTYHPMFSTNGHQQGFQQQHRGGPQTQRFPHIPHSSTMYNHAGAHAPHFSTQPNILGQPFYMQPQAQMPPFYGHHQMAGTQGPPTQLGVGQSRSNPPYYTGPIMMGQHNPSGYYYQPHMGSFSPPNHLHAGNMHGNHYGRMENGDTMSQSTPTPQQNQTVSSSHANVVRGPPRKPRQNGHAIWIGNLPPQTDLMTLVRHVCAETQGLESLFLISKSNCAFANFKDEEKCIAAQQKLHESKFQSVRLVSRLRKSTVEGAAGQTAPTGPASITPTVQVSGSTGVKDQIATPHEIKPTIAQSQAERPSSHTEHEQSMTQTSDRSLQRDRFFVLKSLTVDDLELSVRTGVWATQSHNEEVLNKAFETAANVYLVFSANKSGEYFGYARMTSPINNDPAAAIKFAPKVQSTNDIDLPKSIPTEATDVCPKGRIIDDLSRGTIFWEIDRDEEDEAVSDANSEGSGSIHEFTEGEEESKAWGRPFKLEWQSTTRLPFYRTRGLRNVWNSNRDVKIARDGTELETSVGRKLIGLFNRIHTPAPHGNMAYRAGVMQPAGYGQPTPMPPSYC</sequence>
<dbReference type="SUPFAM" id="SSF54928">
    <property type="entry name" value="RNA-binding domain, RBD"/>
    <property type="match status" value="1"/>
</dbReference>
<dbReference type="GO" id="GO:1990247">
    <property type="term" value="F:N6-methyladenosine-containing RNA reader activity"/>
    <property type="evidence" value="ECO:0007669"/>
    <property type="project" value="TreeGrafter"/>
</dbReference>
<reference evidence="3" key="1">
    <citation type="journal article" date="2021" name="Nat. Commun.">
        <title>Genetic determinants of endophytism in the Arabidopsis root mycobiome.</title>
        <authorList>
            <person name="Mesny F."/>
            <person name="Miyauchi S."/>
            <person name="Thiergart T."/>
            <person name="Pickel B."/>
            <person name="Atanasova L."/>
            <person name="Karlsson M."/>
            <person name="Huettel B."/>
            <person name="Barry K.W."/>
            <person name="Haridas S."/>
            <person name="Chen C."/>
            <person name="Bauer D."/>
            <person name="Andreopoulos W."/>
            <person name="Pangilinan J."/>
            <person name="LaButti K."/>
            <person name="Riley R."/>
            <person name="Lipzen A."/>
            <person name="Clum A."/>
            <person name="Drula E."/>
            <person name="Henrissat B."/>
            <person name="Kohler A."/>
            <person name="Grigoriev I.V."/>
            <person name="Martin F.M."/>
            <person name="Hacquard S."/>
        </authorList>
    </citation>
    <scope>NUCLEOTIDE SEQUENCE</scope>
    <source>
        <strain evidence="3">MPI-CAGE-CH-0230</strain>
    </source>
</reference>
<dbReference type="InterPro" id="IPR007275">
    <property type="entry name" value="YTH_domain"/>
</dbReference>
<evidence type="ECO:0000313" key="4">
    <source>
        <dbReference type="Proteomes" id="UP000756346"/>
    </source>
</evidence>
<evidence type="ECO:0000259" key="2">
    <source>
        <dbReference type="PROSITE" id="PS50882"/>
    </source>
</evidence>
<gene>
    <name evidence="3" type="ORF">B0I36DRAFT_346788</name>
</gene>
<dbReference type="InterPro" id="IPR057720">
    <property type="entry name" value="RRM_YTH1"/>
</dbReference>
<dbReference type="InterPro" id="IPR035979">
    <property type="entry name" value="RBD_domain_sf"/>
</dbReference>
<comment type="caution">
    <text evidence="3">The sequence shown here is derived from an EMBL/GenBank/DDBJ whole genome shotgun (WGS) entry which is preliminary data.</text>
</comment>
<feature type="region of interest" description="Disordered" evidence="1">
    <location>
        <begin position="1"/>
        <end position="50"/>
    </location>
</feature>
<dbReference type="RefSeq" id="XP_046015008.1">
    <property type="nucleotide sequence ID" value="XM_046156493.1"/>
</dbReference>
<dbReference type="Gene3D" id="3.10.590.10">
    <property type="entry name" value="ph1033 like domains"/>
    <property type="match status" value="1"/>
</dbReference>
<dbReference type="EMBL" id="JAGTJQ010000003">
    <property type="protein sequence ID" value="KAH7034915.1"/>
    <property type="molecule type" value="Genomic_DNA"/>
</dbReference>
<dbReference type="GeneID" id="70186039"/>
<dbReference type="AlphaFoldDB" id="A0A9P8YBI7"/>
<protein>
    <submittedName>
        <fullName evidence="3">YT521-B-like domain-containing protein</fullName>
    </submittedName>
</protein>
<dbReference type="GO" id="GO:0000381">
    <property type="term" value="P:regulation of alternative mRNA splicing, via spliceosome"/>
    <property type="evidence" value="ECO:0007669"/>
    <property type="project" value="TreeGrafter"/>
</dbReference>
<evidence type="ECO:0000256" key="1">
    <source>
        <dbReference type="SAM" id="MobiDB-lite"/>
    </source>
</evidence>
<dbReference type="CDD" id="cd00590">
    <property type="entry name" value="RRM_SF"/>
    <property type="match status" value="1"/>
</dbReference>
<dbReference type="OrthoDB" id="306690at2759"/>
<feature type="region of interest" description="Disordered" evidence="1">
    <location>
        <begin position="382"/>
        <end position="407"/>
    </location>
</feature>
<keyword evidence="4" id="KW-1185">Reference proteome</keyword>
<feature type="domain" description="YTH" evidence="2">
    <location>
        <begin position="412"/>
        <end position="614"/>
    </location>
</feature>
<dbReference type="Gene3D" id="3.30.70.330">
    <property type="match status" value="1"/>
</dbReference>
<dbReference type="CDD" id="cd21134">
    <property type="entry name" value="YTH"/>
    <property type="match status" value="1"/>
</dbReference>
<feature type="region of interest" description="Disordered" evidence="1">
    <location>
        <begin position="533"/>
        <end position="555"/>
    </location>
</feature>
<dbReference type="Proteomes" id="UP000756346">
    <property type="component" value="Unassembled WGS sequence"/>
</dbReference>
<dbReference type="Pfam" id="PF04146">
    <property type="entry name" value="YTH"/>
    <property type="match status" value="1"/>
</dbReference>
<dbReference type="GO" id="GO:0000398">
    <property type="term" value="P:mRNA splicing, via spliceosome"/>
    <property type="evidence" value="ECO:0007669"/>
    <property type="project" value="TreeGrafter"/>
</dbReference>
<dbReference type="PANTHER" id="PTHR12357:SF3">
    <property type="entry name" value="YTH DOMAIN-CONTAINING PROTEIN 1"/>
    <property type="match status" value="1"/>
</dbReference>
<dbReference type="InterPro" id="IPR012677">
    <property type="entry name" value="Nucleotide-bd_a/b_plait_sf"/>
</dbReference>
<dbReference type="InterPro" id="IPR045168">
    <property type="entry name" value="YTH_prot"/>
</dbReference>
<organism evidence="3 4">
    <name type="scientific">Microdochium trichocladiopsis</name>
    <dbReference type="NCBI Taxonomy" id="1682393"/>
    <lineage>
        <taxon>Eukaryota</taxon>
        <taxon>Fungi</taxon>
        <taxon>Dikarya</taxon>
        <taxon>Ascomycota</taxon>
        <taxon>Pezizomycotina</taxon>
        <taxon>Sordariomycetes</taxon>
        <taxon>Xylariomycetidae</taxon>
        <taxon>Xylariales</taxon>
        <taxon>Microdochiaceae</taxon>
        <taxon>Microdochium</taxon>
    </lineage>
</organism>
<proteinExistence type="predicted"/>
<evidence type="ECO:0000313" key="3">
    <source>
        <dbReference type="EMBL" id="KAH7034915.1"/>
    </source>
</evidence>
<feature type="region of interest" description="Disordered" evidence="1">
    <location>
        <begin position="231"/>
        <end position="266"/>
    </location>
</feature>
<accession>A0A9P8YBI7</accession>
<dbReference type="PROSITE" id="PS50882">
    <property type="entry name" value="YTH"/>
    <property type="match status" value="1"/>
</dbReference>